<dbReference type="Proteomes" id="UP000807342">
    <property type="component" value="Unassembled WGS sequence"/>
</dbReference>
<feature type="region of interest" description="Disordered" evidence="1">
    <location>
        <begin position="51"/>
        <end position="84"/>
    </location>
</feature>
<accession>A0A9P6BXR7</accession>
<gene>
    <name evidence="2" type="ORF">P691DRAFT_850066</name>
</gene>
<feature type="non-terminal residue" evidence="2">
    <location>
        <position position="84"/>
    </location>
</feature>
<name>A0A9P6BXR7_9AGAR</name>
<evidence type="ECO:0000313" key="2">
    <source>
        <dbReference type="EMBL" id="KAF9441969.1"/>
    </source>
</evidence>
<evidence type="ECO:0000256" key="1">
    <source>
        <dbReference type="SAM" id="MobiDB-lite"/>
    </source>
</evidence>
<dbReference type="AlphaFoldDB" id="A0A9P6BXR7"/>
<reference evidence="2" key="1">
    <citation type="submission" date="2020-11" db="EMBL/GenBank/DDBJ databases">
        <authorList>
            <consortium name="DOE Joint Genome Institute"/>
            <person name="Ahrendt S."/>
            <person name="Riley R."/>
            <person name="Andreopoulos W."/>
            <person name="Labutti K."/>
            <person name="Pangilinan J."/>
            <person name="Ruiz-Duenas F.J."/>
            <person name="Barrasa J.M."/>
            <person name="Sanchez-Garcia M."/>
            <person name="Camarero S."/>
            <person name="Miyauchi S."/>
            <person name="Serrano A."/>
            <person name="Linde D."/>
            <person name="Babiker R."/>
            <person name="Drula E."/>
            <person name="Ayuso-Fernandez I."/>
            <person name="Pacheco R."/>
            <person name="Padilla G."/>
            <person name="Ferreira P."/>
            <person name="Barriuso J."/>
            <person name="Kellner H."/>
            <person name="Castanera R."/>
            <person name="Alfaro M."/>
            <person name="Ramirez L."/>
            <person name="Pisabarro A.G."/>
            <person name="Kuo A."/>
            <person name="Tritt A."/>
            <person name="Lipzen A."/>
            <person name="He G."/>
            <person name="Yan M."/>
            <person name="Ng V."/>
            <person name="Cullen D."/>
            <person name="Martin F."/>
            <person name="Rosso M.-N."/>
            <person name="Henrissat B."/>
            <person name="Hibbett D."/>
            <person name="Martinez A.T."/>
            <person name="Grigoriev I.V."/>
        </authorList>
    </citation>
    <scope>NUCLEOTIDE SEQUENCE</scope>
    <source>
        <strain evidence="2">MF-IS2</strain>
    </source>
</reference>
<dbReference type="OrthoDB" id="3230070at2759"/>
<comment type="caution">
    <text evidence="2">The sequence shown here is derived from an EMBL/GenBank/DDBJ whole genome shotgun (WGS) entry which is preliminary data.</text>
</comment>
<dbReference type="EMBL" id="MU151734">
    <property type="protein sequence ID" value="KAF9441969.1"/>
    <property type="molecule type" value="Genomic_DNA"/>
</dbReference>
<protein>
    <submittedName>
        <fullName evidence="2">Uncharacterized protein</fullName>
    </submittedName>
</protein>
<proteinExistence type="predicted"/>
<organism evidence="2 3">
    <name type="scientific">Macrolepiota fuliginosa MF-IS2</name>
    <dbReference type="NCBI Taxonomy" id="1400762"/>
    <lineage>
        <taxon>Eukaryota</taxon>
        <taxon>Fungi</taxon>
        <taxon>Dikarya</taxon>
        <taxon>Basidiomycota</taxon>
        <taxon>Agaricomycotina</taxon>
        <taxon>Agaricomycetes</taxon>
        <taxon>Agaricomycetidae</taxon>
        <taxon>Agaricales</taxon>
        <taxon>Agaricineae</taxon>
        <taxon>Agaricaceae</taxon>
        <taxon>Macrolepiota</taxon>
    </lineage>
</organism>
<evidence type="ECO:0000313" key="3">
    <source>
        <dbReference type="Proteomes" id="UP000807342"/>
    </source>
</evidence>
<sequence length="84" mass="9642">MCHTYKKYHQILQDTSDTLYIYLLDIWRAKAGITVLAKLLKKSGAFTKFRAGPPNETCPQPRTPLDWSPGEDQEDQGQSFNCHK</sequence>
<keyword evidence="3" id="KW-1185">Reference proteome</keyword>